<sequence length="147" mass="16380">MFLTRLVYHSVADFMSGSRNVSDEMGRILSAGLRNSPPEGLTGVLAVDGDRFLQVLEGSRQAVSATFRRIARDSAHRTLEIVFCGEVNERYFDDWSLAILNEETLPAAEGRDVDYGHITADGLVERARRIRETGLIARRDTMHPVSS</sequence>
<dbReference type="SMART" id="SM01034">
    <property type="entry name" value="BLUF"/>
    <property type="match status" value="1"/>
</dbReference>
<dbReference type="InterPro" id="IPR007024">
    <property type="entry name" value="BLUF_domain"/>
</dbReference>
<dbReference type="AlphaFoldDB" id="A0A3T0E6U7"/>
<gene>
    <name evidence="1" type="ORF">X907_0481</name>
</gene>
<dbReference type="Gene3D" id="3.30.70.100">
    <property type="match status" value="1"/>
</dbReference>
<dbReference type="PROSITE" id="PS50925">
    <property type="entry name" value="BLUF"/>
    <property type="match status" value="1"/>
</dbReference>
<evidence type="ECO:0000313" key="1">
    <source>
        <dbReference type="EMBL" id="AZU03029.1"/>
    </source>
</evidence>
<dbReference type="Pfam" id="PF04940">
    <property type="entry name" value="BLUF"/>
    <property type="match status" value="1"/>
</dbReference>
<accession>A0A3T0E6U7</accession>
<name>A0A3T0E6U7_9PROT</name>
<dbReference type="RefSeq" id="WP_127565456.1">
    <property type="nucleotide sequence ID" value="NZ_BMFB01000002.1"/>
</dbReference>
<dbReference type="GO" id="GO:0009882">
    <property type="term" value="F:blue light photoreceptor activity"/>
    <property type="evidence" value="ECO:0007669"/>
    <property type="project" value="InterPro"/>
</dbReference>
<dbReference type="SUPFAM" id="SSF54975">
    <property type="entry name" value="Acylphosphatase/BLUF domain-like"/>
    <property type="match status" value="1"/>
</dbReference>
<reference evidence="1 2" key="1">
    <citation type="submission" date="2016-12" db="EMBL/GenBank/DDBJ databases">
        <title>The genome of dimorphic prosthecate Glycocaulis alkaliphilus 6b-8t, isolated from crude oil dictates its adaptability in petroleum environments.</title>
        <authorList>
            <person name="Wu X.-L."/>
            <person name="Geng S."/>
        </authorList>
    </citation>
    <scope>NUCLEOTIDE SEQUENCE [LARGE SCALE GENOMIC DNA]</scope>
    <source>
        <strain evidence="1 2">6B-8</strain>
    </source>
</reference>
<protein>
    <submittedName>
        <fullName evidence="1">BLUF domain-containing protein</fullName>
    </submittedName>
</protein>
<proteinExistence type="predicted"/>
<organism evidence="1 2">
    <name type="scientific">Glycocaulis alkaliphilus</name>
    <dbReference type="NCBI Taxonomy" id="1434191"/>
    <lineage>
        <taxon>Bacteria</taxon>
        <taxon>Pseudomonadati</taxon>
        <taxon>Pseudomonadota</taxon>
        <taxon>Alphaproteobacteria</taxon>
        <taxon>Maricaulales</taxon>
        <taxon>Maricaulaceae</taxon>
        <taxon>Glycocaulis</taxon>
    </lineage>
</organism>
<keyword evidence="2" id="KW-1185">Reference proteome</keyword>
<dbReference type="Proteomes" id="UP000286954">
    <property type="component" value="Chromosome"/>
</dbReference>
<dbReference type="EMBL" id="CP018911">
    <property type="protein sequence ID" value="AZU03029.1"/>
    <property type="molecule type" value="Genomic_DNA"/>
</dbReference>
<dbReference type="OrthoDB" id="196105at2"/>
<evidence type="ECO:0000313" key="2">
    <source>
        <dbReference type="Proteomes" id="UP000286954"/>
    </source>
</evidence>
<dbReference type="KEGG" id="gak:X907_0481"/>
<dbReference type="InterPro" id="IPR036046">
    <property type="entry name" value="Acylphosphatase-like_dom_sf"/>
</dbReference>
<dbReference type="GO" id="GO:0071949">
    <property type="term" value="F:FAD binding"/>
    <property type="evidence" value="ECO:0007669"/>
    <property type="project" value="InterPro"/>
</dbReference>